<keyword evidence="3" id="KW-1185">Reference proteome</keyword>
<feature type="transmembrane region" description="Helical" evidence="1">
    <location>
        <begin position="44"/>
        <end position="64"/>
    </location>
</feature>
<dbReference type="KEGG" id="nja:NSJP_3054"/>
<keyword evidence="1" id="KW-0812">Transmembrane</keyword>
<dbReference type="EMBL" id="LT828648">
    <property type="protein sequence ID" value="SLM49221.1"/>
    <property type="molecule type" value="Genomic_DNA"/>
</dbReference>
<accession>A0A1W1I8H1</accession>
<gene>
    <name evidence="2" type="ORF">NSJP_3054</name>
</gene>
<keyword evidence="1" id="KW-1133">Transmembrane helix</keyword>
<sequence>MEAGAKRTMIARIAAGLGTLCGFFGGLASTTKDPWWFTPHGWGIGGILLLLLAIFLLLDGVVSFEKSDPNSIPRRPTLH</sequence>
<keyword evidence="1" id="KW-0472">Membrane</keyword>
<evidence type="ECO:0000313" key="3">
    <source>
        <dbReference type="Proteomes" id="UP000192042"/>
    </source>
</evidence>
<name>A0A1W1I8H1_9BACT</name>
<organism evidence="2 3">
    <name type="scientific">Nitrospira japonica</name>
    <dbReference type="NCBI Taxonomy" id="1325564"/>
    <lineage>
        <taxon>Bacteria</taxon>
        <taxon>Pseudomonadati</taxon>
        <taxon>Nitrospirota</taxon>
        <taxon>Nitrospiria</taxon>
        <taxon>Nitrospirales</taxon>
        <taxon>Nitrospiraceae</taxon>
        <taxon>Nitrospira</taxon>
    </lineage>
</organism>
<reference evidence="2 3" key="1">
    <citation type="submission" date="2017-03" db="EMBL/GenBank/DDBJ databases">
        <authorList>
            <person name="Afonso C.L."/>
            <person name="Miller P.J."/>
            <person name="Scott M.A."/>
            <person name="Spackman E."/>
            <person name="Goraichik I."/>
            <person name="Dimitrov K.M."/>
            <person name="Suarez D.L."/>
            <person name="Swayne D.E."/>
        </authorList>
    </citation>
    <scope>NUCLEOTIDE SEQUENCE [LARGE SCALE GENOMIC DNA]</scope>
    <source>
        <strain evidence="2">Genome sequencing of Nitrospira japonica strain NJ11</strain>
    </source>
</reference>
<proteinExistence type="predicted"/>
<dbReference type="AlphaFoldDB" id="A0A1W1I8H1"/>
<evidence type="ECO:0000313" key="2">
    <source>
        <dbReference type="EMBL" id="SLM49221.1"/>
    </source>
</evidence>
<dbReference type="RefSeq" id="WP_080887488.1">
    <property type="nucleotide sequence ID" value="NZ_LT828648.1"/>
</dbReference>
<protein>
    <submittedName>
        <fullName evidence="2">Uncharacterized protein</fullName>
    </submittedName>
</protein>
<dbReference type="Proteomes" id="UP000192042">
    <property type="component" value="Chromosome I"/>
</dbReference>
<evidence type="ECO:0000256" key="1">
    <source>
        <dbReference type="SAM" id="Phobius"/>
    </source>
</evidence>